<dbReference type="InterPro" id="IPR000811">
    <property type="entry name" value="Glyco_trans_35"/>
</dbReference>
<dbReference type="GO" id="GO:0005975">
    <property type="term" value="P:carbohydrate metabolic process"/>
    <property type="evidence" value="ECO:0007669"/>
    <property type="project" value="InterPro"/>
</dbReference>
<evidence type="ECO:0000259" key="5">
    <source>
        <dbReference type="Pfam" id="PF11897"/>
    </source>
</evidence>
<evidence type="ECO:0000313" key="7">
    <source>
        <dbReference type="Proteomes" id="UP000317691"/>
    </source>
</evidence>
<dbReference type="GO" id="GO:0030170">
    <property type="term" value="F:pyridoxal phosphate binding"/>
    <property type="evidence" value="ECO:0007669"/>
    <property type="project" value="InterPro"/>
</dbReference>
<comment type="similarity">
    <text evidence="2">Belongs to the glycogen phosphorylase family.</text>
</comment>
<feature type="modified residue" description="N6-(pyridoxal phosphate)lysine" evidence="4">
    <location>
        <position position="600"/>
    </location>
</feature>
<dbReference type="EMBL" id="VBOZ01000033">
    <property type="protein sequence ID" value="TMQ63187.1"/>
    <property type="molecule type" value="Genomic_DNA"/>
</dbReference>
<organism evidence="6 7">
    <name type="scientific">Eiseniibacteriota bacterium</name>
    <dbReference type="NCBI Taxonomy" id="2212470"/>
    <lineage>
        <taxon>Bacteria</taxon>
        <taxon>Candidatus Eiseniibacteriota</taxon>
    </lineage>
</organism>
<evidence type="ECO:0000256" key="1">
    <source>
        <dbReference type="ARBA" id="ARBA00001275"/>
    </source>
</evidence>
<name>A0A538THT0_UNCEI</name>
<evidence type="ECO:0000256" key="3">
    <source>
        <dbReference type="ARBA" id="ARBA00022533"/>
    </source>
</evidence>
<proteinExistence type="inferred from homology"/>
<dbReference type="Pfam" id="PF00343">
    <property type="entry name" value="Phosphorylase"/>
    <property type="match status" value="1"/>
</dbReference>
<dbReference type="NCBIfam" id="TIGR02094">
    <property type="entry name" value="more_P_ylases"/>
    <property type="match status" value="1"/>
</dbReference>
<sequence length="711" mass="79390">MRTMPTALERLPELAQNLWWSWHLEARDFFRALDETLWRETRHNPVRFLHEIAAERLVLAAADPEILRRYETVMKAFDAAIRGDKNWCAERHPAVSGCTLAFFSAEYGIHNSLPLYAGGLGVLAGDITKEASDLGIPLVGIGFMYPQGYFRQYVNPEGRQEEVYEQIDRGQVPVAPVTTADGKPIRVSLTLPDRMLQVAAWKVLIGRSVLYLLDTDLDGNAPWDRELTGRLYGGDQNARFLQEIVLGVGGVRMLRALGVKPTVWHGNEGHTALMMVERLRERLRAGVDFDRAVEEVRATTIFTTHTPVPAGNDAFPFPLVENYVSRLGEYGAVIDAYRERLYSMATHPAAWGPAFNMTALALRLSGRVNAVSRKHGEVARAMWQDLWPGLPVDQVPIASITNGVHVPTWIAGDIDRLHKRHVAEDWIERHDDPALWERVSAIPDEALWEVRRRLKAGLFRFLRDRVRQRWAASHADPGQAVALGSLLDPGALTIGFARRFATYKRAGLILRDPARLHAILTNERRPVQIIFAGKAHPADEQGKEILQSVYRAARDPAAAGRVAFLEDYDMHAAHWLTQGVDLWLNNPRAPQEASGTSGMKAGINGVPSVSILDGWWAEAAGRANGWAFGGDAEAPDADARDAAELYRLIEETIVPLYYDRDSGDIPRGWLEVVRQAIRTVTPAFSGRRMMKEYVELMYIPAALGAIGSRKS</sequence>
<dbReference type="PIRSF" id="PIRSF000460">
    <property type="entry name" value="Pprylas_GlgP"/>
    <property type="match status" value="1"/>
</dbReference>
<evidence type="ECO:0000256" key="4">
    <source>
        <dbReference type="PIRSR" id="PIRSR000460-1"/>
    </source>
</evidence>
<evidence type="ECO:0000313" key="6">
    <source>
        <dbReference type="EMBL" id="TMQ63187.1"/>
    </source>
</evidence>
<dbReference type="InterPro" id="IPR052182">
    <property type="entry name" value="Glycogen/Maltodextrin_Phosph"/>
</dbReference>
<protein>
    <submittedName>
        <fullName evidence="6">Glycosyltransferase family 1 protein</fullName>
    </submittedName>
</protein>
<dbReference type="AlphaFoldDB" id="A0A538THT0"/>
<dbReference type="InterPro" id="IPR024517">
    <property type="entry name" value="Glycogen_phosphorylase_DUF3417"/>
</dbReference>
<keyword evidence="6" id="KW-0808">Transferase</keyword>
<keyword evidence="3" id="KW-0021">Allosteric enzyme</keyword>
<feature type="domain" description="DUF3417" evidence="5">
    <location>
        <begin position="4"/>
        <end position="113"/>
    </location>
</feature>
<dbReference type="Proteomes" id="UP000317691">
    <property type="component" value="Unassembled WGS sequence"/>
</dbReference>
<dbReference type="SUPFAM" id="SSF53756">
    <property type="entry name" value="UDP-Glycosyltransferase/glycogen phosphorylase"/>
    <property type="match status" value="1"/>
</dbReference>
<reference evidence="6 7" key="1">
    <citation type="journal article" date="2019" name="Nat. Microbiol.">
        <title>Mediterranean grassland soil C-N compound turnover is dependent on rainfall and depth, and is mediated by genomically divergent microorganisms.</title>
        <authorList>
            <person name="Diamond S."/>
            <person name="Andeer P.F."/>
            <person name="Li Z."/>
            <person name="Crits-Christoph A."/>
            <person name="Burstein D."/>
            <person name="Anantharaman K."/>
            <person name="Lane K.R."/>
            <person name="Thomas B.C."/>
            <person name="Pan C."/>
            <person name="Northen T.R."/>
            <person name="Banfield J.F."/>
        </authorList>
    </citation>
    <scope>NUCLEOTIDE SEQUENCE [LARGE SCALE GENOMIC DNA]</scope>
    <source>
        <strain evidence="6">WS_9</strain>
    </source>
</reference>
<accession>A0A538THT0</accession>
<dbReference type="InterPro" id="IPR011834">
    <property type="entry name" value="Agluc_phsphrylas"/>
</dbReference>
<dbReference type="Gene3D" id="3.40.50.2000">
    <property type="entry name" value="Glycogen Phosphorylase B"/>
    <property type="match status" value="3"/>
</dbReference>
<comment type="catalytic activity">
    <reaction evidence="1">
        <text>[(1-&gt;4)-alpha-D-glucosyl](n) + phosphate = [(1-&gt;4)-alpha-D-glucosyl](n-1) + alpha-D-glucose 1-phosphate</text>
        <dbReference type="Rhea" id="RHEA:41732"/>
        <dbReference type="Rhea" id="RHEA-COMP:9584"/>
        <dbReference type="Rhea" id="RHEA-COMP:9586"/>
        <dbReference type="ChEBI" id="CHEBI:15444"/>
        <dbReference type="ChEBI" id="CHEBI:43474"/>
        <dbReference type="ChEBI" id="CHEBI:58601"/>
        <dbReference type="EC" id="2.4.1.1"/>
    </reaction>
</comment>
<dbReference type="Pfam" id="PF11897">
    <property type="entry name" value="DUF3417"/>
    <property type="match status" value="1"/>
</dbReference>
<evidence type="ECO:0000256" key="2">
    <source>
        <dbReference type="ARBA" id="ARBA00006047"/>
    </source>
</evidence>
<dbReference type="GO" id="GO:0008184">
    <property type="term" value="F:glycogen phosphorylase activity"/>
    <property type="evidence" value="ECO:0007669"/>
    <property type="project" value="InterPro"/>
</dbReference>
<gene>
    <name evidence="6" type="ORF">E6K79_10865</name>
</gene>
<dbReference type="PANTHER" id="PTHR42655">
    <property type="entry name" value="GLYCOGEN PHOSPHORYLASE"/>
    <property type="match status" value="1"/>
</dbReference>
<keyword evidence="4" id="KW-0663">Pyridoxal phosphate</keyword>
<comment type="caution">
    <text evidence="6">The sequence shown here is derived from an EMBL/GenBank/DDBJ whole genome shotgun (WGS) entry which is preliminary data.</text>
</comment>
<dbReference type="PANTHER" id="PTHR42655:SF1">
    <property type="entry name" value="GLYCOGEN PHOSPHORYLASE"/>
    <property type="match status" value="1"/>
</dbReference>